<proteinExistence type="predicted"/>
<reference evidence="1 2" key="1">
    <citation type="journal article" date="2019" name="Sci. Rep.">
        <title>Orb-weaving spider Araneus ventricosus genome elucidates the spidroin gene catalogue.</title>
        <authorList>
            <person name="Kono N."/>
            <person name="Nakamura H."/>
            <person name="Ohtoshi R."/>
            <person name="Moran D.A.P."/>
            <person name="Shinohara A."/>
            <person name="Yoshida Y."/>
            <person name="Fujiwara M."/>
            <person name="Mori M."/>
            <person name="Tomita M."/>
            <person name="Arakawa K."/>
        </authorList>
    </citation>
    <scope>NUCLEOTIDE SEQUENCE [LARGE SCALE GENOMIC DNA]</scope>
</reference>
<evidence type="ECO:0000313" key="2">
    <source>
        <dbReference type="Proteomes" id="UP000499080"/>
    </source>
</evidence>
<organism evidence="1 2">
    <name type="scientific">Araneus ventricosus</name>
    <name type="common">Orbweaver spider</name>
    <name type="synonym">Epeira ventricosa</name>
    <dbReference type="NCBI Taxonomy" id="182803"/>
    <lineage>
        <taxon>Eukaryota</taxon>
        <taxon>Metazoa</taxon>
        <taxon>Ecdysozoa</taxon>
        <taxon>Arthropoda</taxon>
        <taxon>Chelicerata</taxon>
        <taxon>Arachnida</taxon>
        <taxon>Araneae</taxon>
        <taxon>Araneomorphae</taxon>
        <taxon>Entelegynae</taxon>
        <taxon>Araneoidea</taxon>
        <taxon>Araneidae</taxon>
        <taxon>Araneus</taxon>
    </lineage>
</organism>
<comment type="caution">
    <text evidence="1">The sequence shown here is derived from an EMBL/GenBank/DDBJ whole genome shotgun (WGS) entry which is preliminary data.</text>
</comment>
<dbReference type="Proteomes" id="UP000499080">
    <property type="component" value="Unassembled WGS sequence"/>
</dbReference>
<sequence length="126" mass="14169">METKVIQEERAPCHLESFLSDCTNFQPTNLGGSFTGLTAPKSKPITCRQPDTLGTTPPHTPSFQPGPRPDFHRLTTIHIPPSILFGNSILQGSYFIFMAKYVEWETNYIGFSNFSPVETDSYYEGF</sequence>
<dbReference type="AlphaFoldDB" id="A0A4Y2Q5M8"/>
<gene>
    <name evidence="1" type="ORF">AVEN_112620_1</name>
</gene>
<keyword evidence="2" id="KW-1185">Reference proteome</keyword>
<protein>
    <submittedName>
        <fullName evidence="1">Uncharacterized protein</fullName>
    </submittedName>
</protein>
<evidence type="ECO:0000313" key="1">
    <source>
        <dbReference type="EMBL" id="GBN58532.1"/>
    </source>
</evidence>
<dbReference type="EMBL" id="BGPR01012950">
    <property type="protein sequence ID" value="GBN58532.1"/>
    <property type="molecule type" value="Genomic_DNA"/>
</dbReference>
<accession>A0A4Y2Q5M8</accession>
<name>A0A4Y2Q5M8_ARAVE</name>